<organism evidence="1 2">
    <name type="scientific">Opisthorchis viverrini</name>
    <name type="common">Southeast Asian liver fluke</name>
    <dbReference type="NCBI Taxonomy" id="6198"/>
    <lineage>
        <taxon>Eukaryota</taxon>
        <taxon>Metazoa</taxon>
        <taxon>Spiralia</taxon>
        <taxon>Lophotrochozoa</taxon>
        <taxon>Platyhelminthes</taxon>
        <taxon>Trematoda</taxon>
        <taxon>Digenea</taxon>
        <taxon>Opisthorchiida</taxon>
        <taxon>Opisthorchiata</taxon>
        <taxon>Opisthorchiidae</taxon>
        <taxon>Opisthorchis</taxon>
    </lineage>
</organism>
<dbReference type="Proteomes" id="UP000054324">
    <property type="component" value="Unassembled WGS sequence"/>
</dbReference>
<dbReference type="AlphaFoldDB" id="A0A075ACW7"/>
<dbReference type="KEGG" id="ovi:T265_06901"/>
<dbReference type="EMBL" id="KL596769">
    <property type="protein sequence ID" value="KER25664.1"/>
    <property type="molecule type" value="Genomic_DNA"/>
</dbReference>
<dbReference type="CTD" id="20321080"/>
<protein>
    <submittedName>
        <fullName evidence="1">Uncharacterized protein</fullName>
    </submittedName>
</protein>
<evidence type="ECO:0000313" key="1">
    <source>
        <dbReference type="EMBL" id="KER25664.1"/>
    </source>
</evidence>
<accession>A0A075ACW7</accession>
<gene>
    <name evidence="1" type="ORF">T265_06901</name>
</gene>
<dbReference type="OrthoDB" id="527344at2759"/>
<dbReference type="GeneID" id="20321080"/>
<name>A0A075ACW7_OPIVI</name>
<proteinExistence type="predicted"/>
<sequence length="302" mass="34134">MDLKHPPASCCLQTNVTNKQFYADPSGDYPPMTDVTAEHIERLSVLDHRCLQSIALIQWEHRISNAEVRRVALVLQCAPYASQLTSSKGSFRSTIRRVEMSKGCSNNDLTVMYGSCYQKTHFRLSLLSSWFGTPSRNTSMIGDFFRHGPVAPSMALVHPSHCFQFMASLPISSIKSPVTTLYLCINCISFRLQYTAIYLPLQIISERNCGSYNHCTTNMWFLQLLMIMSVGSSLLSRLNSKLPWILPEQMVNVRKQRNNEDKAAKMVGGTQRSHGILQLHSHGRRKIAHSILDTERVVKKAV</sequence>
<dbReference type="RefSeq" id="XP_009170563.1">
    <property type="nucleotide sequence ID" value="XM_009172299.1"/>
</dbReference>
<evidence type="ECO:0000313" key="2">
    <source>
        <dbReference type="Proteomes" id="UP000054324"/>
    </source>
</evidence>
<reference evidence="1 2" key="1">
    <citation type="submission" date="2013-11" db="EMBL/GenBank/DDBJ databases">
        <title>Opisthorchis viverrini - life in the bile duct.</title>
        <authorList>
            <person name="Young N.D."/>
            <person name="Nagarajan N."/>
            <person name="Lin S.J."/>
            <person name="Korhonen P.K."/>
            <person name="Jex A.R."/>
            <person name="Hall R.S."/>
            <person name="Safavi-Hemami H."/>
            <person name="Kaewkong W."/>
            <person name="Bertrand D."/>
            <person name="Gao S."/>
            <person name="Seet Q."/>
            <person name="Wongkham S."/>
            <person name="Teh B.T."/>
            <person name="Wongkham C."/>
            <person name="Intapan P.M."/>
            <person name="Maleewong W."/>
            <person name="Yang X."/>
            <person name="Hu M."/>
            <person name="Wang Z."/>
            <person name="Hofmann A."/>
            <person name="Sternberg P.W."/>
            <person name="Tan P."/>
            <person name="Wang J."/>
            <person name="Gasser R.B."/>
        </authorList>
    </citation>
    <scope>NUCLEOTIDE SEQUENCE [LARGE SCALE GENOMIC DNA]</scope>
</reference>
<keyword evidence="2" id="KW-1185">Reference proteome</keyword>